<evidence type="ECO:0000313" key="2">
    <source>
        <dbReference type="Proteomes" id="UP000676079"/>
    </source>
</evidence>
<protein>
    <submittedName>
        <fullName evidence="1">STM4015 family protein</fullName>
    </submittedName>
</protein>
<name>A0ABX8BNF1_9ACTN</name>
<reference evidence="1 2" key="1">
    <citation type="submission" date="2021-05" db="EMBL/GenBank/DDBJ databases">
        <title>Direct Submission.</title>
        <authorList>
            <person name="Li K."/>
            <person name="Gao J."/>
        </authorList>
    </citation>
    <scope>NUCLEOTIDE SEQUENCE [LARGE SCALE GENOMIC DNA]</scope>
    <source>
        <strain evidence="1 2">Mg02</strain>
    </source>
</reference>
<dbReference type="RefSeq" id="WP_220564785.1">
    <property type="nucleotide sequence ID" value="NZ_CP074133.1"/>
</dbReference>
<accession>A0ABX8BNF1</accession>
<dbReference type="Proteomes" id="UP000676079">
    <property type="component" value="Chromosome"/>
</dbReference>
<dbReference type="Gene3D" id="3.80.10.10">
    <property type="entry name" value="Ribonuclease Inhibitor"/>
    <property type="match status" value="1"/>
</dbReference>
<organism evidence="1 2">
    <name type="scientific">Nocardiopsis changdeensis</name>
    <dbReference type="NCBI Taxonomy" id="2831969"/>
    <lineage>
        <taxon>Bacteria</taxon>
        <taxon>Bacillati</taxon>
        <taxon>Actinomycetota</taxon>
        <taxon>Actinomycetes</taxon>
        <taxon>Streptosporangiales</taxon>
        <taxon>Nocardiopsidaceae</taxon>
        <taxon>Nocardiopsis</taxon>
    </lineage>
</organism>
<dbReference type="InterPro" id="IPR032675">
    <property type="entry name" value="LRR_dom_sf"/>
</dbReference>
<keyword evidence="2" id="KW-1185">Reference proteome</keyword>
<sequence>MVDFWDYTPVFAGLPVVAFDELRHRPDEPRFAAALADPASVAWRLGPPHDPGCAEHGPWCRCREEDFDEHLEAFFGRVDPARVRALIAGGFGLEVSESTAGYRDLFVDHADRLTGLRSLFFTEYTTGDSEISWIVQCDMVPLLDAYPGLTDLTVRGGGDELNLGVTEHPSLRSLTLQNGGMPGATARSVMGAGLPALEHLELWPGVEEYGGSVTVDDLAPLLDGRVLGGVRSLGLRNAEQTDEWVLALAGSPVLERLEVLDLSLGTLTDEGARVLMETPGFRGLRRLDLHHNYMTEETAARVREVFAAAGTEVDAEERMGEAPGRLYPAVSE</sequence>
<dbReference type="InterPro" id="IPR047722">
    <property type="entry name" value="STM4015-like"/>
</dbReference>
<proteinExistence type="predicted"/>
<dbReference type="NCBIfam" id="NF038076">
    <property type="entry name" value="fam_STM4015"/>
    <property type="match status" value="1"/>
</dbReference>
<dbReference type="EMBL" id="CP074133">
    <property type="protein sequence ID" value="QUX23562.1"/>
    <property type="molecule type" value="Genomic_DNA"/>
</dbReference>
<dbReference type="SUPFAM" id="SSF52047">
    <property type="entry name" value="RNI-like"/>
    <property type="match status" value="1"/>
</dbReference>
<gene>
    <name evidence="1" type="ORF">KGD84_04110</name>
</gene>
<evidence type="ECO:0000313" key="1">
    <source>
        <dbReference type="EMBL" id="QUX23562.1"/>
    </source>
</evidence>